<dbReference type="Proteomes" id="UP000712600">
    <property type="component" value="Unassembled WGS sequence"/>
</dbReference>
<reference evidence="2" key="1">
    <citation type="submission" date="2019-12" db="EMBL/GenBank/DDBJ databases">
        <title>Genome sequencing and annotation of Brassica cretica.</title>
        <authorList>
            <person name="Studholme D.J."/>
            <person name="Sarris P."/>
        </authorList>
    </citation>
    <scope>NUCLEOTIDE SEQUENCE</scope>
    <source>
        <strain evidence="2">PFS-109/04</strain>
        <tissue evidence="2">Leaf</tissue>
    </source>
</reference>
<comment type="caution">
    <text evidence="2">The sequence shown here is derived from an EMBL/GenBank/DDBJ whole genome shotgun (WGS) entry which is preliminary data.</text>
</comment>
<evidence type="ECO:0000313" key="3">
    <source>
        <dbReference type="Proteomes" id="UP000712600"/>
    </source>
</evidence>
<evidence type="ECO:0000256" key="1">
    <source>
        <dbReference type="SAM" id="MobiDB-lite"/>
    </source>
</evidence>
<sequence>MSSRSLRCNRALTRARSLRSDRVLARAQSLCSDRALARARSLCSDRAWLSSVATCMTSRHTRRNAQGELVTFSNQELERLERTNHQQPGPNNTTMGDYGNQEQLTAQLQQMQQQMLQMQQTIQAQ</sequence>
<evidence type="ECO:0000313" key="2">
    <source>
        <dbReference type="EMBL" id="KAF3557401.1"/>
    </source>
</evidence>
<dbReference type="AlphaFoldDB" id="A0A8S9R6C2"/>
<proteinExistence type="predicted"/>
<name>A0A8S9R6C2_BRACR</name>
<gene>
    <name evidence="2" type="ORF">F2Q69_00014170</name>
</gene>
<feature type="compositionally biased region" description="Polar residues" evidence="1">
    <location>
        <begin position="85"/>
        <end position="95"/>
    </location>
</feature>
<accession>A0A8S9R6C2</accession>
<feature type="region of interest" description="Disordered" evidence="1">
    <location>
        <begin position="81"/>
        <end position="103"/>
    </location>
</feature>
<dbReference type="EMBL" id="QGKX02000996">
    <property type="protein sequence ID" value="KAF3557401.1"/>
    <property type="molecule type" value="Genomic_DNA"/>
</dbReference>
<protein>
    <submittedName>
        <fullName evidence="2">Uncharacterized protein</fullName>
    </submittedName>
</protein>
<organism evidence="2 3">
    <name type="scientific">Brassica cretica</name>
    <name type="common">Mustard</name>
    <dbReference type="NCBI Taxonomy" id="69181"/>
    <lineage>
        <taxon>Eukaryota</taxon>
        <taxon>Viridiplantae</taxon>
        <taxon>Streptophyta</taxon>
        <taxon>Embryophyta</taxon>
        <taxon>Tracheophyta</taxon>
        <taxon>Spermatophyta</taxon>
        <taxon>Magnoliopsida</taxon>
        <taxon>eudicotyledons</taxon>
        <taxon>Gunneridae</taxon>
        <taxon>Pentapetalae</taxon>
        <taxon>rosids</taxon>
        <taxon>malvids</taxon>
        <taxon>Brassicales</taxon>
        <taxon>Brassicaceae</taxon>
        <taxon>Brassiceae</taxon>
        <taxon>Brassica</taxon>
    </lineage>
</organism>